<keyword evidence="1" id="KW-0732">Signal</keyword>
<accession>A0A1I7YUM5</accession>
<organism evidence="2 3">
    <name type="scientific">Steinernema glaseri</name>
    <dbReference type="NCBI Taxonomy" id="37863"/>
    <lineage>
        <taxon>Eukaryota</taxon>
        <taxon>Metazoa</taxon>
        <taxon>Ecdysozoa</taxon>
        <taxon>Nematoda</taxon>
        <taxon>Chromadorea</taxon>
        <taxon>Rhabditida</taxon>
        <taxon>Tylenchina</taxon>
        <taxon>Panagrolaimomorpha</taxon>
        <taxon>Strongyloidoidea</taxon>
        <taxon>Steinernematidae</taxon>
        <taxon>Steinernema</taxon>
    </lineage>
</organism>
<feature type="signal peptide" evidence="1">
    <location>
        <begin position="1"/>
        <end position="18"/>
    </location>
</feature>
<dbReference type="WBParaSite" id="L893_g19912.t1">
    <property type="protein sequence ID" value="L893_g19912.t1"/>
    <property type="gene ID" value="L893_g19912"/>
</dbReference>
<protein>
    <submittedName>
        <fullName evidence="3">Uncharacterized protein</fullName>
    </submittedName>
</protein>
<name>A0A1I7YUM5_9BILA</name>
<evidence type="ECO:0000313" key="2">
    <source>
        <dbReference type="Proteomes" id="UP000095287"/>
    </source>
</evidence>
<dbReference type="Proteomes" id="UP000095287">
    <property type="component" value="Unplaced"/>
</dbReference>
<sequence length="145" mass="16571">MLVLAAVFVSVMLCSTQSAPAKVKISADAEEVIRIAIDEWSHGNHPFLSDRLRDFIREKCPRFFPMFSHDTLQIRILQERFPPALLDLIASYQVQQVVAMTGEYSESAKNMDKRAFAAYYNMLEALEKKYSKTDNECPMLSETLT</sequence>
<evidence type="ECO:0000256" key="1">
    <source>
        <dbReference type="SAM" id="SignalP"/>
    </source>
</evidence>
<reference evidence="3" key="1">
    <citation type="submission" date="2016-11" db="UniProtKB">
        <authorList>
            <consortium name="WormBaseParasite"/>
        </authorList>
    </citation>
    <scope>IDENTIFICATION</scope>
</reference>
<proteinExistence type="predicted"/>
<evidence type="ECO:0000313" key="3">
    <source>
        <dbReference type="WBParaSite" id="L893_g19912.t1"/>
    </source>
</evidence>
<feature type="chain" id="PRO_5009312611" evidence="1">
    <location>
        <begin position="19"/>
        <end position="145"/>
    </location>
</feature>
<dbReference type="AlphaFoldDB" id="A0A1I7YUM5"/>
<keyword evidence="2" id="KW-1185">Reference proteome</keyword>